<keyword evidence="1" id="KW-0802">TPR repeat</keyword>
<feature type="repeat" description="TPR" evidence="1">
    <location>
        <begin position="141"/>
        <end position="174"/>
    </location>
</feature>
<dbReference type="SUPFAM" id="SSF48452">
    <property type="entry name" value="TPR-like"/>
    <property type="match status" value="1"/>
</dbReference>
<sequence length="195" mass="22066">MVEVDRLSKSKELTQAARLVQTCVDALPRNADCRLTAGLTYERLRSFDKSALNYRAFLELTQPTDPRRSAVSERLKALPQAPRRSEPTPTVQPGGAPRPVNGTDPELDSLRSTTLRFMMQERWGEALSVATQCTTRLPREPECFMLLGAVQAKQEQFQESTQSYERFLLLAPTDHPKRSTVLKKMIENKMATSRN</sequence>
<keyword evidence="4" id="KW-1185">Reference proteome</keyword>
<dbReference type="AlphaFoldDB" id="A0A3A8N0Z3"/>
<name>A0A3A8N0Z3_9BACT</name>
<evidence type="ECO:0000313" key="4">
    <source>
        <dbReference type="Proteomes" id="UP000273405"/>
    </source>
</evidence>
<dbReference type="OrthoDB" id="5526801at2"/>
<dbReference type="InterPro" id="IPR019734">
    <property type="entry name" value="TPR_rpt"/>
</dbReference>
<dbReference type="Proteomes" id="UP000273405">
    <property type="component" value="Unassembled WGS sequence"/>
</dbReference>
<evidence type="ECO:0000313" key="3">
    <source>
        <dbReference type="EMBL" id="RKH37866.1"/>
    </source>
</evidence>
<proteinExistence type="predicted"/>
<feature type="region of interest" description="Disordered" evidence="2">
    <location>
        <begin position="65"/>
        <end position="108"/>
    </location>
</feature>
<gene>
    <name evidence="3" type="ORF">D7X12_28055</name>
</gene>
<reference evidence="4" key="1">
    <citation type="submission" date="2018-09" db="EMBL/GenBank/DDBJ databases">
        <authorList>
            <person name="Livingstone P.G."/>
            <person name="Whitworth D.E."/>
        </authorList>
    </citation>
    <scope>NUCLEOTIDE SEQUENCE [LARGE SCALE GENOMIC DNA]</scope>
    <source>
        <strain evidence="4">CA040B</strain>
    </source>
</reference>
<dbReference type="InterPro" id="IPR011990">
    <property type="entry name" value="TPR-like_helical_dom_sf"/>
</dbReference>
<protein>
    <submittedName>
        <fullName evidence="3">Uncharacterized protein</fullName>
    </submittedName>
</protein>
<evidence type="ECO:0000256" key="1">
    <source>
        <dbReference type="PROSITE-ProRule" id="PRU00339"/>
    </source>
</evidence>
<dbReference type="EMBL" id="RAWG01000218">
    <property type="protein sequence ID" value="RKH37866.1"/>
    <property type="molecule type" value="Genomic_DNA"/>
</dbReference>
<dbReference type="Gene3D" id="1.25.40.10">
    <property type="entry name" value="Tetratricopeptide repeat domain"/>
    <property type="match status" value="1"/>
</dbReference>
<comment type="caution">
    <text evidence="3">The sequence shown here is derived from an EMBL/GenBank/DDBJ whole genome shotgun (WGS) entry which is preliminary data.</text>
</comment>
<accession>A0A3A8N0Z3</accession>
<evidence type="ECO:0000256" key="2">
    <source>
        <dbReference type="SAM" id="MobiDB-lite"/>
    </source>
</evidence>
<organism evidence="3 4">
    <name type="scientific">Corallococcus sicarius</name>
    <dbReference type="NCBI Taxonomy" id="2316726"/>
    <lineage>
        <taxon>Bacteria</taxon>
        <taxon>Pseudomonadati</taxon>
        <taxon>Myxococcota</taxon>
        <taxon>Myxococcia</taxon>
        <taxon>Myxococcales</taxon>
        <taxon>Cystobacterineae</taxon>
        <taxon>Myxococcaceae</taxon>
        <taxon>Corallococcus</taxon>
    </lineage>
</organism>
<dbReference type="PROSITE" id="PS50005">
    <property type="entry name" value="TPR"/>
    <property type="match status" value="1"/>
</dbReference>
<feature type="compositionally biased region" description="Basic and acidic residues" evidence="2">
    <location>
        <begin position="65"/>
        <end position="76"/>
    </location>
</feature>